<dbReference type="OrthoDB" id="5412852at2"/>
<keyword evidence="3" id="KW-1185">Reference proteome</keyword>
<evidence type="ECO:0000259" key="1">
    <source>
        <dbReference type="Pfam" id="PF02754"/>
    </source>
</evidence>
<dbReference type="KEGG" id="dwd:DSCW_42560"/>
<organism evidence="2 3">
    <name type="scientific">Desulfosarcina widdelii</name>
    <dbReference type="NCBI Taxonomy" id="947919"/>
    <lineage>
        <taxon>Bacteria</taxon>
        <taxon>Pseudomonadati</taxon>
        <taxon>Thermodesulfobacteriota</taxon>
        <taxon>Desulfobacteria</taxon>
        <taxon>Desulfobacterales</taxon>
        <taxon>Desulfosarcinaceae</taxon>
        <taxon>Desulfosarcina</taxon>
    </lineage>
</organism>
<sequence>MYRPKDIIETIAANLRQTRNPFGIPNALVNRWWVDSDLPYTGDTLLFTGMMYQFIPYIEASTRVLEQYEDTPWADYLQYARYVPGIVSGLGLALVTPGREKRKFNRILHDIVRILKASKVDFFYHPQLDQYSGVLPYDLGDQKTFVRHARWVAKRLQSAGIKRLITVDPHTTYALKELYPKYTGIRFEVSPYFEKIDLPEADSTRTVTLHDPCFYGRYLGLSDVPEEKLARLGVTCRPVPQSGSFTHCCGGPAESISPKLAGEIGGRRMAQLETTGAPLVAMCPICLGNLRKTGAEVADLSSVIADAMA</sequence>
<name>A0A5K7Z9N5_9BACT</name>
<dbReference type="GO" id="GO:0005886">
    <property type="term" value="C:plasma membrane"/>
    <property type="evidence" value="ECO:0007669"/>
    <property type="project" value="TreeGrafter"/>
</dbReference>
<evidence type="ECO:0000313" key="2">
    <source>
        <dbReference type="EMBL" id="BBO76839.1"/>
    </source>
</evidence>
<dbReference type="RefSeq" id="WP_155305644.1">
    <property type="nucleotide sequence ID" value="NZ_AP021875.1"/>
</dbReference>
<feature type="domain" description="Cysteine-rich" evidence="1">
    <location>
        <begin position="207"/>
        <end position="291"/>
    </location>
</feature>
<reference evidence="2 3" key="1">
    <citation type="submission" date="2019-11" db="EMBL/GenBank/DDBJ databases">
        <title>Comparative genomics of hydrocarbon-degrading Desulfosarcina strains.</title>
        <authorList>
            <person name="Watanabe M."/>
            <person name="Kojima H."/>
            <person name="Fukui M."/>
        </authorList>
    </citation>
    <scope>NUCLEOTIDE SEQUENCE [LARGE SCALE GENOMIC DNA]</scope>
    <source>
        <strain evidence="2 3">PP31</strain>
    </source>
</reference>
<dbReference type="PANTHER" id="PTHR43255:SF2">
    <property type="entry name" value="HETERODISULFIDE REDUCTASE RELATED PROTEIN"/>
    <property type="match status" value="1"/>
</dbReference>
<evidence type="ECO:0000313" key="3">
    <source>
        <dbReference type="Proteomes" id="UP000427769"/>
    </source>
</evidence>
<dbReference type="Proteomes" id="UP000427769">
    <property type="component" value="Chromosome"/>
</dbReference>
<dbReference type="EMBL" id="AP021875">
    <property type="protein sequence ID" value="BBO76839.1"/>
    <property type="molecule type" value="Genomic_DNA"/>
</dbReference>
<dbReference type="PANTHER" id="PTHR43255">
    <property type="entry name" value="IRON-SULFUR-BINDING OXIDOREDUCTASE FADF-RELATED-RELATED"/>
    <property type="match status" value="1"/>
</dbReference>
<accession>A0A5K7Z9N5</accession>
<gene>
    <name evidence="2" type="ORF">DSCW_42560</name>
</gene>
<dbReference type="InterPro" id="IPR051460">
    <property type="entry name" value="HdrC_iron-sulfur_subunit"/>
</dbReference>
<dbReference type="Pfam" id="PF02754">
    <property type="entry name" value="CCG"/>
    <property type="match status" value="1"/>
</dbReference>
<proteinExistence type="predicted"/>
<protein>
    <submittedName>
        <fullName evidence="2">Heterodisulfide reductase</fullName>
    </submittedName>
</protein>
<dbReference type="GO" id="GO:0016491">
    <property type="term" value="F:oxidoreductase activity"/>
    <property type="evidence" value="ECO:0007669"/>
    <property type="project" value="UniProtKB-ARBA"/>
</dbReference>
<dbReference type="AlphaFoldDB" id="A0A5K7Z9N5"/>
<dbReference type="InterPro" id="IPR004017">
    <property type="entry name" value="Cys_rich_dom"/>
</dbReference>